<gene>
    <name evidence="2" type="ORF">A2931_02680</name>
</gene>
<proteinExistence type="predicted"/>
<evidence type="ECO:0000313" key="3">
    <source>
        <dbReference type="Proteomes" id="UP000177486"/>
    </source>
</evidence>
<name>A0A1G2EXP8_9BACT</name>
<reference evidence="2 3" key="1">
    <citation type="journal article" date="2016" name="Nat. Commun.">
        <title>Thousands of microbial genomes shed light on interconnected biogeochemical processes in an aquifer system.</title>
        <authorList>
            <person name="Anantharaman K."/>
            <person name="Brown C.T."/>
            <person name="Hug L.A."/>
            <person name="Sharon I."/>
            <person name="Castelle C.J."/>
            <person name="Probst A.J."/>
            <person name="Thomas B.C."/>
            <person name="Singh A."/>
            <person name="Wilkins M.J."/>
            <person name="Karaoz U."/>
            <person name="Brodie E.L."/>
            <person name="Williams K.H."/>
            <person name="Hubbard S.S."/>
            <person name="Banfield J.F."/>
        </authorList>
    </citation>
    <scope>NUCLEOTIDE SEQUENCE [LARGE SCALE GENOMIC DNA]</scope>
</reference>
<accession>A0A1G2EXP8</accession>
<evidence type="ECO:0000256" key="1">
    <source>
        <dbReference type="SAM" id="SignalP"/>
    </source>
</evidence>
<dbReference type="Proteomes" id="UP000177486">
    <property type="component" value="Unassembled WGS sequence"/>
</dbReference>
<evidence type="ECO:0000313" key="2">
    <source>
        <dbReference type="EMBL" id="OGZ30584.1"/>
    </source>
</evidence>
<keyword evidence="1" id="KW-0732">Signal</keyword>
<protein>
    <submittedName>
        <fullName evidence="2">Uncharacterized protein</fullName>
    </submittedName>
</protein>
<feature type="signal peptide" evidence="1">
    <location>
        <begin position="1"/>
        <end position="39"/>
    </location>
</feature>
<feature type="chain" id="PRO_5009582804" evidence="1">
    <location>
        <begin position="40"/>
        <end position="148"/>
    </location>
</feature>
<sequence>MIKRPQVVSHKEGREMKKVVLFCFPLVFALLFFSSSAHSAVVILTSQNKDNGSAAAYHLQMPLLIKVLRAAEYRFSVTSKWHAYRSGFYAIRKNTTGLFERSNGLRVRVFWNGSYGVYCGTTKGGREVLFSDWETLLANKNKKSDLCR</sequence>
<dbReference type="AlphaFoldDB" id="A0A1G2EXP8"/>
<dbReference type="EMBL" id="MHMQ01000017">
    <property type="protein sequence ID" value="OGZ30584.1"/>
    <property type="molecule type" value="Genomic_DNA"/>
</dbReference>
<comment type="caution">
    <text evidence="2">The sequence shown here is derived from an EMBL/GenBank/DDBJ whole genome shotgun (WGS) entry which is preliminary data.</text>
</comment>
<organism evidence="2 3">
    <name type="scientific">Candidatus Niyogibacteria bacterium RIFCSPLOWO2_01_FULL_45_48</name>
    <dbReference type="NCBI Taxonomy" id="1801724"/>
    <lineage>
        <taxon>Bacteria</taxon>
        <taxon>Candidatus Niyogiibacteriota</taxon>
    </lineage>
</organism>